<dbReference type="AlphaFoldDB" id="A0A7W4JA74"/>
<dbReference type="RefSeq" id="WP_182944871.1">
    <property type="nucleotide sequence ID" value="NZ_JABEQH010000033.1"/>
</dbReference>
<gene>
    <name evidence="1" type="ORF">HLH21_16655</name>
</gene>
<evidence type="ECO:0008006" key="3">
    <source>
        <dbReference type="Google" id="ProtNLM"/>
    </source>
</evidence>
<proteinExistence type="predicted"/>
<protein>
    <recommendedName>
        <fullName evidence="3">Glycosyltransferase</fullName>
    </recommendedName>
</protein>
<dbReference type="Proteomes" id="UP000561066">
    <property type="component" value="Unassembled WGS sequence"/>
</dbReference>
<reference evidence="1 2" key="1">
    <citation type="submission" date="2020-04" db="EMBL/GenBank/DDBJ databases">
        <title>Description of novel Gluconacetobacter.</title>
        <authorList>
            <person name="Sombolestani A."/>
        </authorList>
    </citation>
    <scope>NUCLEOTIDE SEQUENCE [LARGE SCALE GENOMIC DNA]</scope>
    <source>
        <strain evidence="1 2">LMG 21312</strain>
    </source>
</reference>
<name>A0A7W4JA74_9PROT</name>
<sequence length="217" mass="24952">MKIALLVRGPIRPNIEAVLSKVRVIKKEIESKFNDIDVFLSTWKEDVLGVNDLLRGNEVENVFFLKKPDAKFVYEYLRTTHLSGGQTAYNVFLQYYMSKVSLDLISSYGNYDFIVHSRTDLSISLGGSLESWFVEGVYKTIHVPGVDSGFINDQFSISDTKTMLSSWNYESLENLRELISNSEIPEHILWNMIVSRNITAEISGYDVWELDPNRHKK</sequence>
<comment type="caution">
    <text evidence="1">The sequence shown here is derived from an EMBL/GenBank/DDBJ whole genome shotgun (WGS) entry which is preliminary data.</text>
</comment>
<evidence type="ECO:0000313" key="1">
    <source>
        <dbReference type="EMBL" id="MBB2177534.1"/>
    </source>
</evidence>
<dbReference type="EMBL" id="JABEQH010000033">
    <property type="protein sequence ID" value="MBB2177534.1"/>
    <property type="molecule type" value="Genomic_DNA"/>
</dbReference>
<accession>A0A7W4JA74</accession>
<keyword evidence="2" id="KW-1185">Reference proteome</keyword>
<evidence type="ECO:0000313" key="2">
    <source>
        <dbReference type="Proteomes" id="UP000561066"/>
    </source>
</evidence>
<organism evidence="1 2">
    <name type="scientific">Gluconacetobacter johannae</name>
    <dbReference type="NCBI Taxonomy" id="112140"/>
    <lineage>
        <taxon>Bacteria</taxon>
        <taxon>Pseudomonadati</taxon>
        <taxon>Pseudomonadota</taxon>
        <taxon>Alphaproteobacteria</taxon>
        <taxon>Acetobacterales</taxon>
        <taxon>Acetobacteraceae</taxon>
        <taxon>Gluconacetobacter</taxon>
    </lineage>
</organism>